<name>A0A1I4DJS9_9PROT</name>
<accession>A0A1I4DJS9</accession>
<dbReference type="AlphaFoldDB" id="A0A1I4DJS9"/>
<reference evidence="2" key="1">
    <citation type="submission" date="2016-10" db="EMBL/GenBank/DDBJ databases">
        <authorList>
            <person name="Varghese N."/>
            <person name="Submissions S."/>
        </authorList>
    </citation>
    <scope>NUCLEOTIDE SEQUENCE [LARGE SCALE GENOMIC DNA]</scope>
    <source>
        <strain evidence="2">Nm69</strain>
    </source>
</reference>
<keyword evidence="2" id="KW-1185">Reference proteome</keyword>
<organism evidence="1 2">
    <name type="scientific">Nitrosomonas aestuarii</name>
    <dbReference type="NCBI Taxonomy" id="52441"/>
    <lineage>
        <taxon>Bacteria</taxon>
        <taxon>Pseudomonadati</taxon>
        <taxon>Pseudomonadota</taxon>
        <taxon>Betaproteobacteria</taxon>
        <taxon>Nitrosomonadales</taxon>
        <taxon>Nitrosomonadaceae</taxon>
        <taxon>Nitrosomonas</taxon>
    </lineage>
</organism>
<evidence type="ECO:0000313" key="1">
    <source>
        <dbReference type="EMBL" id="SFK93373.1"/>
    </source>
</evidence>
<sequence length="141" mass="15391">MIVSSGSVPYDDEIEPFALGVTLSGKLTGTALPNLPGAPIAFVTDKPSVISDAQAIAEFCEKTGCFSSDAINSIREFYSREEKGRSIISWPIKDAKGARIAVINIYRNKKDIALDEKRANRLVGILQPFTLMIRDLLADMN</sequence>
<dbReference type="RefSeq" id="WP_090700820.1">
    <property type="nucleotide sequence ID" value="NZ_FOSP01000021.1"/>
</dbReference>
<protein>
    <submittedName>
        <fullName evidence="1">Uncharacterized protein</fullName>
    </submittedName>
</protein>
<proteinExistence type="predicted"/>
<dbReference type="STRING" id="52441.SAMN05216302_102172"/>
<gene>
    <name evidence="1" type="ORF">SAMN05216302_102172</name>
</gene>
<dbReference type="Proteomes" id="UP000199533">
    <property type="component" value="Unassembled WGS sequence"/>
</dbReference>
<dbReference type="EMBL" id="FOSP01000021">
    <property type="protein sequence ID" value="SFK93373.1"/>
    <property type="molecule type" value="Genomic_DNA"/>
</dbReference>
<evidence type="ECO:0000313" key="2">
    <source>
        <dbReference type="Proteomes" id="UP000199533"/>
    </source>
</evidence>